<name>A0A397V372_9GLOM</name>
<dbReference type="Proteomes" id="UP000266673">
    <property type="component" value="Unassembled WGS sequence"/>
</dbReference>
<evidence type="ECO:0000313" key="2">
    <source>
        <dbReference type="Proteomes" id="UP000266673"/>
    </source>
</evidence>
<protein>
    <submittedName>
        <fullName evidence="1">Uncharacterized protein</fullName>
    </submittedName>
</protein>
<organism evidence="1 2">
    <name type="scientific">Gigaspora rosea</name>
    <dbReference type="NCBI Taxonomy" id="44941"/>
    <lineage>
        <taxon>Eukaryota</taxon>
        <taxon>Fungi</taxon>
        <taxon>Fungi incertae sedis</taxon>
        <taxon>Mucoromycota</taxon>
        <taxon>Glomeromycotina</taxon>
        <taxon>Glomeromycetes</taxon>
        <taxon>Diversisporales</taxon>
        <taxon>Gigasporaceae</taxon>
        <taxon>Gigaspora</taxon>
    </lineage>
</organism>
<dbReference type="AlphaFoldDB" id="A0A397V372"/>
<keyword evidence="2" id="KW-1185">Reference proteome</keyword>
<comment type="caution">
    <text evidence="1">The sequence shown here is derived from an EMBL/GenBank/DDBJ whole genome shotgun (WGS) entry which is preliminary data.</text>
</comment>
<reference evidence="1 2" key="1">
    <citation type="submission" date="2018-06" db="EMBL/GenBank/DDBJ databases">
        <title>Comparative genomics reveals the genomic features of Rhizophagus irregularis, R. cerebriforme, R. diaphanum and Gigaspora rosea, and their symbiotic lifestyle signature.</title>
        <authorList>
            <person name="Morin E."/>
            <person name="San Clemente H."/>
            <person name="Chen E.C.H."/>
            <person name="De La Providencia I."/>
            <person name="Hainaut M."/>
            <person name="Kuo A."/>
            <person name="Kohler A."/>
            <person name="Murat C."/>
            <person name="Tang N."/>
            <person name="Roy S."/>
            <person name="Loubradou J."/>
            <person name="Henrissat B."/>
            <person name="Grigoriev I.V."/>
            <person name="Corradi N."/>
            <person name="Roux C."/>
            <person name="Martin F.M."/>
        </authorList>
    </citation>
    <scope>NUCLEOTIDE SEQUENCE [LARGE SCALE GENOMIC DNA]</scope>
    <source>
        <strain evidence="1 2">DAOM 194757</strain>
    </source>
</reference>
<proteinExistence type="predicted"/>
<accession>A0A397V372</accession>
<sequence length="54" mass="5976">MNLENSEEKNPSIANEELIPITKKEFTGWYILCAANGIYGGGPIGGEFFLFYST</sequence>
<dbReference type="EMBL" id="QKWP01000644">
    <property type="protein sequence ID" value="RIB16900.1"/>
    <property type="molecule type" value="Genomic_DNA"/>
</dbReference>
<gene>
    <name evidence="1" type="ORF">C2G38_2188784</name>
</gene>
<evidence type="ECO:0000313" key="1">
    <source>
        <dbReference type="EMBL" id="RIB16900.1"/>
    </source>
</evidence>